<dbReference type="SMART" id="SM00904">
    <property type="entry name" value="Flavokinase"/>
    <property type="match status" value="1"/>
</dbReference>
<reference evidence="17 18" key="1">
    <citation type="journal article" date="2019" name="Microorganisms">
        <title>Genome Insights into the Novel Species Microvirga brassicacearum, a Rapeseed Endophyte with Biotechnological Potential.</title>
        <authorList>
            <person name="Jimenez-Gomez A."/>
            <person name="Saati-Santamaria Z."/>
            <person name="Igual J.M."/>
            <person name="Rivas R."/>
            <person name="Mateos P.F."/>
            <person name="Garcia-Fraile P."/>
        </authorList>
    </citation>
    <scope>NUCLEOTIDE SEQUENCE [LARGE SCALE GENOMIC DNA]</scope>
    <source>
        <strain evidence="17 18">CDVBN77</strain>
    </source>
</reference>
<evidence type="ECO:0000256" key="13">
    <source>
        <dbReference type="ARBA" id="ARBA00047880"/>
    </source>
</evidence>
<comment type="catalytic activity">
    <reaction evidence="13 15">
        <text>riboflavin + ATP = FMN + ADP + H(+)</text>
        <dbReference type="Rhea" id="RHEA:14357"/>
        <dbReference type="ChEBI" id="CHEBI:15378"/>
        <dbReference type="ChEBI" id="CHEBI:30616"/>
        <dbReference type="ChEBI" id="CHEBI:57986"/>
        <dbReference type="ChEBI" id="CHEBI:58210"/>
        <dbReference type="ChEBI" id="CHEBI:456216"/>
        <dbReference type="EC" id="2.7.1.26"/>
    </reaction>
</comment>
<proteinExistence type="inferred from homology"/>
<dbReference type="GO" id="GO:0008531">
    <property type="term" value="F:riboflavin kinase activity"/>
    <property type="evidence" value="ECO:0007669"/>
    <property type="project" value="UniProtKB-UniRule"/>
</dbReference>
<keyword evidence="7 15" id="KW-0548">Nucleotidyltransferase</keyword>
<evidence type="ECO:0000256" key="7">
    <source>
        <dbReference type="ARBA" id="ARBA00022695"/>
    </source>
</evidence>
<dbReference type="EC" id="2.7.7.2" evidence="15"/>
<evidence type="ECO:0000259" key="16">
    <source>
        <dbReference type="SMART" id="SM00904"/>
    </source>
</evidence>
<dbReference type="GO" id="GO:0009398">
    <property type="term" value="P:FMN biosynthetic process"/>
    <property type="evidence" value="ECO:0007669"/>
    <property type="project" value="UniProtKB-UniRule"/>
</dbReference>
<comment type="catalytic activity">
    <reaction evidence="14 15">
        <text>FMN + ATP + H(+) = FAD + diphosphate</text>
        <dbReference type="Rhea" id="RHEA:17237"/>
        <dbReference type="ChEBI" id="CHEBI:15378"/>
        <dbReference type="ChEBI" id="CHEBI:30616"/>
        <dbReference type="ChEBI" id="CHEBI:33019"/>
        <dbReference type="ChEBI" id="CHEBI:57692"/>
        <dbReference type="ChEBI" id="CHEBI:58210"/>
        <dbReference type="EC" id="2.7.7.2"/>
    </reaction>
</comment>
<dbReference type="NCBIfam" id="TIGR00083">
    <property type="entry name" value="ribF"/>
    <property type="match status" value="1"/>
</dbReference>
<dbReference type="OrthoDB" id="9803667at2"/>
<dbReference type="EMBL" id="VCMV01000077">
    <property type="protein sequence ID" value="KAB0264252.1"/>
    <property type="molecule type" value="Genomic_DNA"/>
</dbReference>
<dbReference type="SUPFAM" id="SSF52374">
    <property type="entry name" value="Nucleotidylyl transferase"/>
    <property type="match status" value="1"/>
</dbReference>
<dbReference type="PIRSF" id="PIRSF004491">
    <property type="entry name" value="FAD_Synth"/>
    <property type="match status" value="1"/>
</dbReference>
<comment type="pathway">
    <text evidence="2 15">Cofactor biosynthesis; FAD biosynthesis; FAD from FMN: step 1/1.</text>
</comment>
<evidence type="ECO:0000256" key="11">
    <source>
        <dbReference type="ARBA" id="ARBA00022840"/>
    </source>
</evidence>
<evidence type="ECO:0000256" key="2">
    <source>
        <dbReference type="ARBA" id="ARBA00004726"/>
    </source>
</evidence>
<dbReference type="InterPro" id="IPR023465">
    <property type="entry name" value="Riboflavin_kinase_dom_sf"/>
</dbReference>
<dbReference type="GO" id="GO:0006747">
    <property type="term" value="P:FAD biosynthetic process"/>
    <property type="evidence" value="ECO:0007669"/>
    <property type="project" value="UniProtKB-UniRule"/>
</dbReference>
<dbReference type="GO" id="GO:0003919">
    <property type="term" value="F:FMN adenylyltransferase activity"/>
    <property type="evidence" value="ECO:0007669"/>
    <property type="project" value="UniProtKB-UniRule"/>
</dbReference>
<evidence type="ECO:0000256" key="12">
    <source>
        <dbReference type="ARBA" id="ARBA00023268"/>
    </source>
</evidence>
<dbReference type="Proteomes" id="UP000325684">
    <property type="component" value="Unassembled WGS sequence"/>
</dbReference>
<feature type="domain" description="Riboflavin kinase" evidence="16">
    <location>
        <begin position="190"/>
        <end position="313"/>
    </location>
</feature>
<evidence type="ECO:0000256" key="9">
    <source>
        <dbReference type="ARBA" id="ARBA00022777"/>
    </source>
</evidence>
<dbReference type="InterPro" id="IPR002606">
    <property type="entry name" value="Riboflavin_kinase_bac"/>
</dbReference>
<evidence type="ECO:0000256" key="8">
    <source>
        <dbReference type="ARBA" id="ARBA00022741"/>
    </source>
</evidence>
<evidence type="ECO:0000313" key="18">
    <source>
        <dbReference type="Proteomes" id="UP000325684"/>
    </source>
</evidence>
<dbReference type="InterPro" id="IPR014729">
    <property type="entry name" value="Rossmann-like_a/b/a_fold"/>
</dbReference>
<dbReference type="PANTHER" id="PTHR22749">
    <property type="entry name" value="RIBOFLAVIN KINASE/FMN ADENYLYLTRANSFERASE"/>
    <property type="match status" value="1"/>
</dbReference>
<comment type="pathway">
    <text evidence="3 15">Cofactor biosynthesis; FMN biosynthesis; FMN from riboflavin (ATP route): step 1/1.</text>
</comment>
<evidence type="ECO:0000256" key="14">
    <source>
        <dbReference type="ARBA" id="ARBA00049494"/>
    </source>
</evidence>
<keyword evidence="10 15" id="KW-0274">FAD</keyword>
<dbReference type="EC" id="2.7.1.26" evidence="15"/>
<keyword evidence="11 15" id="KW-0067">ATP-binding</keyword>
<dbReference type="InterPro" id="IPR015864">
    <property type="entry name" value="FAD_synthase"/>
</dbReference>
<dbReference type="SUPFAM" id="SSF82114">
    <property type="entry name" value="Riboflavin kinase-like"/>
    <property type="match status" value="1"/>
</dbReference>
<dbReference type="NCBIfam" id="NF004160">
    <property type="entry name" value="PRK05627.1-3"/>
    <property type="match status" value="1"/>
</dbReference>
<keyword evidence="8 15" id="KW-0547">Nucleotide-binding</keyword>
<evidence type="ECO:0000256" key="10">
    <source>
        <dbReference type="ARBA" id="ARBA00022827"/>
    </source>
</evidence>
<accession>A0A5N3P3F2</accession>
<dbReference type="UniPathway" id="UPA00277">
    <property type="reaction ID" value="UER00407"/>
</dbReference>
<evidence type="ECO:0000256" key="4">
    <source>
        <dbReference type="ARBA" id="ARBA00022630"/>
    </source>
</evidence>
<dbReference type="GO" id="GO:0009231">
    <property type="term" value="P:riboflavin biosynthetic process"/>
    <property type="evidence" value="ECO:0007669"/>
    <property type="project" value="InterPro"/>
</dbReference>
<dbReference type="Gene3D" id="3.40.50.620">
    <property type="entry name" value="HUPs"/>
    <property type="match status" value="1"/>
</dbReference>
<comment type="similarity">
    <text evidence="15">Belongs to the ribF family.</text>
</comment>
<gene>
    <name evidence="17" type="ORF">FEZ63_23410</name>
</gene>
<dbReference type="InterPro" id="IPR015865">
    <property type="entry name" value="Riboflavin_kinase_bac/euk"/>
</dbReference>
<dbReference type="RefSeq" id="WP_150949585.1">
    <property type="nucleotide sequence ID" value="NZ_VCMV01000077.1"/>
</dbReference>
<name>A0A5N3P3F2_9HYPH</name>
<dbReference type="GO" id="GO:0005524">
    <property type="term" value="F:ATP binding"/>
    <property type="evidence" value="ECO:0007669"/>
    <property type="project" value="UniProtKB-UniRule"/>
</dbReference>
<comment type="caution">
    <text evidence="17">The sequence shown here is derived from an EMBL/GenBank/DDBJ whole genome shotgun (WGS) entry which is preliminary data.</text>
</comment>
<evidence type="ECO:0000256" key="1">
    <source>
        <dbReference type="ARBA" id="ARBA00002121"/>
    </source>
</evidence>
<keyword evidence="18" id="KW-1185">Reference proteome</keyword>
<dbReference type="Pfam" id="PF01687">
    <property type="entry name" value="Flavokinase"/>
    <property type="match status" value="1"/>
</dbReference>
<keyword evidence="4 15" id="KW-0285">Flavoprotein</keyword>
<keyword evidence="6 15" id="KW-0808">Transferase</keyword>
<evidence type="ECO:0000256" key="3">
    <source>
        <dbReference type="ARBA" id="ARBA00005201"/>
    </source>
</evidence>
<dbReference type="InterPro" id="IPR023468">
    <property type="entry name" value="Riboflavin_kinase"/>
</dbReference>
<evidence type="ECO:0000313" key="17">
    <source>
        <dbReference type="EMBL" id="KAB0264252.1"/>
    </source>
</evidence>
<dbReference type="Pfam" id="PF06574">
    <property type="entry name" value="FAD_syn"/>
    <property type="match status" value="1"/>
</dbReference>
<evidence type="ECO:0000256" key="6">
    <source>
        <dbReference type="ARBA" id="ARBA00022679"/>
    </source>
</evidence>
<keyword evidence="5 15" id="KW-0288">FMN</keyword>
<keyword evidence="12" id="KW-0511">Multifunctional enzyme</keyword>
<evidence type="ECO:0000256" key="15">
    <source>
        <dbReference type="PIRNR" id="PIRNR004491"/>
    </source>
</evidence>
<dbReference type="CDD" id="cd02064">
    <property type="entry name" value="FAD_synthetase_N"/>
    <property type="match status" value="1"/>
</dbReference>
<evidence type="ECO:0000256" key="5">
    <source>
        <dbReference type="ARBA" id="ARBA00022643"/>
    </source>
</evidence>
<organism evidence="17 18">
    <name type="scientific">Microvirga brassicacearum</name>
    <dbReference type="NCBI Taxonomy" id="2580413"/>
    <lineage>
        <taxon>Bacteria</taxon>
        <taxon>Pseudomonadati</taxon>
        <taxon>Pseudomonadota</taxon>
        <taxon>Alphaproteobacteria</taxon>
        <taxon>Hyphomicrobiales</taxon>
        <taxon>Methylobacteriaceae</taxon>
        <taxon>Microvirga</taxon>
    </lineage>
</organism>
<protein>
    <recommendedName>
        <fullName evidence="15">Riboflavin biosynthesis protein</fullName>
    </recommendedName>
    <domain>
        <recommendedName>
            <fullName evidence="15">Riboflavin kinase</fullName>
            <ecNumber evidence="15">2.7.1.26</ecNumber>
        </recommendedName>
        <alternativeName>
            <fullName evidence="15">Flavokinase</fullName>
        </alternativeName>
    </domain>
    <domain>
        <recommendedName>
            <fullName evidence="15">FMN adenylyltransferase</fullName>
            <ecNumber evidence="15">2.7.7.2</ecNumber>
        </recommendedName>
        <alternativeName>
            <fullName evidence="15">FAD pyrophosphorylase</fullName>
        </alternativeName>
        <alternativeName>
            <fullName evidence="15">FAD synthase</fullName>
        </alternativeName>
    </domain>
</protein>
<sequence length="322" mass="35494">MLQNPLSPNSPTFSVCRDGEPVPPRLVGAVAAIGNFDGVHRGHQQLIRLTLGLKRPSAVLTFEPHPRSFFQPDKPMFRLTPEPIKLAILARLGLSGVFVRAFDREFAALDAEGFVDLLARDLKLSGVMIGYDFHFGHGRTGTPAIMRHLCGARGLDCHVAPAVTEGTEPVSSSAIRQALEEGRIGEANRLLGYRWFVRAEVRHGEKRGRELGYPTANMRLPEDCRLRHGIYAVRACVDGALIDGVASFGRRPTFDNGAPLLEVHLFDYAGDLYGREIDVEFAGWIRGEEKFDGIEPLIARMDLDAREARAILARDSTLSMIG</sequence>
<dbReference type="PANTHER" id="PTHR22749:SF6">
    <property type="entry name" value="RIBOFLAVIN KINASE"/>
    <property type="match status" value="1"/>
</dbReference>
<dbReference type="Gene3D" id="2.40.30.30">
    <property type="entry name" value="Riboflavin kinase-like"/>
    <property type="match status" value="1"/>
</dbReference>
<dbReference type="AlphaFoldDB" id="A0A5N3P3F2"/>
<dbReference type="UniPathway" id="UPA00276">
    <property type="reaction ID" value="UER00406"/>
</dbReference>
<keyword evidence="9 15" id="KW-0418">Kinase</keyword>
<comment type="function">
    <text evidence="1">Catalyzes the phosphorylation of riboflavin to FMN followed by the adenylation of FMN to FAD.</text>
</comment>